<accession>A0A9P0VV54</accession>
<organism evidence="1 2">
    <name type="scientific">Acanthoscelides obtectus</name>
    <name type="common">Bean weevil</name>
    <name type="synonym">Bruchus obtectus</name>
    <dbReference type="NCBI Taxonomy" id="200917"/>
    <lineage>
        <taxon>Eukaryota</taxon>
        <taxon>Metazoa</taxon>
        <taxon>Ecdysozoa</taxon>
        <taxon>Arthropoda</taxon>
        <taxon>Hexapoda</taxon>
        <taxon>Insecta</taxon>
        <taxon>Pterygota</taxon>
        <taxon>Neoptera</taxon>
        <taxon>Endopterygota</taxon>
        <taxon>Coleoptera</taxon>
        <taxon>Polyphaga</taxon>
        <taxon>Cucujiformia</taxon>
        <taxon>Chrysomeloidea</taxon>
        <taxon>Chrysomelidae</taxon>
        <taxon>Bruchinae</taxon>
        <taxon>Bruchini</taxon>
        <taxon>Acanthoscelides</taxon>
    </lineage>
</organism>
<evidence type="ECO:0000313" key="1">
    <source>
        <dbReference type="EMBL" id="CAH2021012.1"/>
    </source>
</evidence>
<comment type="caution">
    <text evidence="1">The sequence shown here is derived from an EMBL/GenBank/DDBJ whole genome shotgun (WGS) entry which is preliminary data.</text>
</comment>
<keyword evidence="2" id="KW-1185">Reference proteome</keyword>
<dbReference type="Proteomes" id="UP001152888">
    <property type="component" value="Unassembled WGS sequence"/>
</dbReference>
<name>A0A9P0VV54_ACAOB</name>
<dbReference type="EMBL" id="CAKOFQ010011741">
    <property type="protein sequence ID" value="CAH2021012.1"/>
    <property type="molecule type" value="Genomic_DNA"/>
</dbReference>
<evidence type="ECO:0000313" key="2">
    <source>
        <dbReference type="Proteomes" id="UP001152888"/>
    </source>
</evidence>
<dbReference type="AlphaFoldDB" id="A0A9P0VV54"/>
<protein>
    <submittedName>
        <fullName evidence="1">Uncharacterized protein</fullName>
    </submittedName>
</protein>
<sequence length="121" mass="13126">MQNCHHFFNFDEYCLKVDGLSDALIAWSRLSATPRLRKASPINSQPPGKVFSTVDGIPLSTASGMTLLNETSPPRFHARFVVAGAGSCLKTTGPSTDLAWAPISYRPTGWKMLILGLFPSS</sequence>
<gene>
    <name evidence="1" type="ORF">ACAOBT_LOCUS38246</name>
</gene>
<proteinExistence type="predicted"/>
<reference evidence="1" key="1">
    <citation type="submission" date="2022-03" db="EMBL/GenBank/DDBJ databases">
        <authorList>
            <person name="Sayadi A."/>
        </authorList>
    </citation>
    <scope>NUCLEOTIDE SEQUENCE</scope>
</reference>